<dbReference type="Gene3D" id="3.40.980.10">
    <property type="entry name" value="MoaB/Mog-like domain"/>
    <property type="match status" value="1"/>
</dbReference>
<name>A0ABN6LB88_9BACT</name>
<accession>A0ABN6LB88</accession>
<evidence type="ECO:0000259" key="7">
    <source>
        <dbReference type="SMART" id="SM00852"/>
    </source>
</evidence>
<comment type="catalytic activity">
    <reaction evidence="5">
        <text>adenylyl-molybdopterin + molybdate = Mo-molybdopterin + AMP + H(+)</text>
        <dbReference type="Rhea" id="RHEA:35047"/>
        <dbReference type="ChEBI" id="CHEBI:15378"/>
        <dbReference type="ChEBI" id="CHEBI:36264"/>
        <dbReference type="ChEBI" id="CHEBI:62727"/>
        <dbReference type="ChEBI" id="CHEBI:71302"/>
        <dbReference type="ChEBI" id="CHEBI:456215"/>
        <dbReference type="EC" id="2.10.1.1"/>
    </reaction>
</comment>
<dbReference type="CDD" id="cd00887">
    <property type="entry name" value="MoeA"/>
    <property type="match status" value="1"/>
</dbReference>
<evidence type="ECO:0000313" key="9">
    <source>
        <dbReference type="Proteomes" id="UP001354989"/>
    </source>
</evidence>
<dbReference type="PROSITE" id="PS01079">
    <property type="entry name" value="MOCF_BIOSYNTHESIS_2"/>
    <property type="match status" value="1"/>
</dbReference>
<dbReference type="NCBIfam" id="TIGR00177">
    <property type="entry name" value="molyb_syn"/>
    <property type="match status" value="1"/>
</dbReference>
<dbReference type="SUPFAM" id="SSF53218">
    <property type="entry name" value="Molybdenum cofactor biosynthesis proteins"/>
    <property type="match status" value="1"/>
</dbReference>
<dbReference type="SUPFAM" id="SSF63867">
    <property type="entry name" value="MoeA C-terminal domain-like"/>
    <property type="match status" value="1"/>
</dbReference>
<dbReference type="Pfam" id="PF03453">
    <property type="entry name" value="MoeA_N"/>
    <property type="match status" value="1"/>
</dbReference>
<evidence type="ECO:0000256" key="4">
    <source>
        <dbReference type="ARBA" id="ARBA00023150"/>
    </source>
</evidence>
<protein>
    <recommendedName>
        <fullName evidence="6">Molybdopterin molybdenumtransferase</fullName>
        <ecNumber evidence="6">2.10.1.1</ecNumber>
    </recommendedName>
</protein>
<geneLocation type="plasmid" evidence="8 9">
    <name>pPP1</name>
</geneLocation>
<evidence type="ECO:0000256" key="2">
    <source>
        <dbReference type="ARBA" id="ARBA00005046"/>
    </source>
</evidence>
<keyword evidence="6" id="KW-0808">Transferase</keyword>
<dbReference type="SUPFAM" id="SSF63882">
    <property type="entry name" value="MoeA N-terminal region -like"/>
    <property type="match status" value="1"/>
</dbReference>
<gene>
    <name evidence="8" type="primary">moeA</name>
    <name evidence="8" type="ORF">PEPS_27450</name>
</gene>
<dbReference type="InterPro" id="IPR005111">
    <property type="entry name" value="MoeA_C_domain_IV"/>
</dbReference>
<dbReference type="InterPro" id="IPR036135">
    <property type="entry name" value="MoeA_linker/N_sf"/>
</dbReference>
<dbReference type="InterPro" id="IPR036688">
    <property type="entry name" value="MoeA_C_domain_IV_sf"/>
</dbReference>
<proteinExistence type="inferred from homology"/>
<reference evidence="8 9" key="1">
    <citation type="submission" date="2021-12" db="EMBL/GenBank/DDBJ databases">
        <title>Genome sequencing of bacteria with rrn-lacking chromosome and rrn-plasmid.</title>
        <authorList>
            <person name="Anda M."/>
            <person name="Iwasaki W."/>
        </authorList>
    </citation>
    <scope>NUCLEOTIDE SEQUENCE [LARGE SCALE GENOMIC DNA]</scope>
    <source>
        <strain evidence="8 9">NBRC 101262</strain>
        <plasmid evidence="8 9">pPP1</plasmid>
    </source>
</reference>
<dbReference type="InterPro" id="IPR005110">
    <property type="entry name" value="MoeA_linker/N"/>
</dbReference>
<dbReference type="InterPro" id="IPR038987">
    <property type="entry name" value="MoeA-like"/>
</dbReference>
<comment type="pathway">
    <text evidence="2 6">Cofactor biosynthesis; molybdopterin biosynthesis.</text>
</comment>
<keyword evidence="6" id="KW-0479">Metal-binding</keyword>
<keyword evidence="8" id="KW-0614">Plasmid</keyword>
<dbReference type="EC" id="2.10.1.1" evidence="6"/>
<dbReference type="InterPro" id="IPR008284">
    <property type="entry name" value="MoCF_biosynth_CS"/>
</dbReference>
<evidence type="ECO:0000256" key="5">
    <source>
        <dbReference type="ARBA" id="ARBA00047317"/>
    </source>
</evidence>
<keyword evidence="4 6" id="KW-0501">Molybdenum cofactor biosynthesis</keyword>
<evidence type="ECO:0000256" key="6">
    <source>
        <dbReference type="RuleBase" id="RU365090"/>
    </source>
</evidence>
<dbReference type="Gene3D" id="3.90.105.10">
    <property type="entry name" value="Molybdopterin biosynthesis moea protein, domain 2"/>
    <property type="match status" value="1"/>
</dbReference>
<dbReference type="PANTHER" id="PTHR10192">
    <property type="entry name" value="MOLYBDOPTERIN BIOSYNTHESIS PROTEIN"/>
    <property type="match status" value="1"/>
</dbReference>
<dbReference type="InterPro" id="IPR036425">
    <property type="entry name" value="MoaB/Mog-like_dom_sf"/>
</dbReference>
<comment type="similarity">
    <text evidence="3 6">Belongs to the MoeA family.</text>
</comment>
<evidence type="ECO:0000313" key="8">
    <source>
        <dbReference type="EMBL" id="BDD00465.1"/>
    </source>
</evidence>
<evidence type="ECO:0000256" key="1">
    <source>
        <dbReference type="ARBA" id="ARBA00002901"/>
    </source>
</evidence>
<organism evidence="8 9">
    <name type="scientific">Persicobacter psychrovividus</name>
    <dbReference type="NCBI Taxonomy" id="387638"/>
    <lineage>
        <taxon>Bacteria</taxon>
        <taxon>Pseudomonadati</taxon>
        <taxon>Bacteroidota</taxon>
        <taxon>Cytophagia</taxon>
        <taxon>Cytophagales</taxon>
        <taxon>Persicobacteraceae</taxon>
        <taxon>Persicobacter</taxon>
    </lineage>
</organism>
<keyword evidence="6" id="KW-0460">Magnesium</keyword>
<dbReference type="Proteomes" id="UP001354989">
    <property type="component" value="Plasmid pPP1"/>
</dbReference>
<evidence type="ECO:0000256" key="3">
    <source>
        <dbReference type="ARBA" id="ARBA00010763"/>
    </source>
</evidence>
<dbReference type="Gene3D" id="2.170.190.11">
    <property type="entry name" value="Molybdopterin biosynthesis moea protein, domain 3"/>
    <property type="match status" value="1"/>
</dbReference>
<dbReference type="RefSeq" id="WP_338398333.1">
    <property type="nucleotide sequence ID" value="NZ_AP025293.1"/>
</dbReference>
<dbReference type="SMART" id="SM00852">
    <property type="entry name" value="MoCF_biosynth"/>
    <property type="match status" value="1"/>
</dbReference>
<comment type="function">
    <text evidence="1 6">Catalyzes the insertion of molybdate into adenylated molybdopterin with the concomitant release of AMP.</text>
</comment>
<keyword evidence="6" id="KW-0500">Molybdenum</keyword>
<dbReference type="EMBL" id="AP025293">
    <property type="protein sequence ID" value="BDD00465.1"/>
    <property type="molecule type" value="Genomic_DNA"/>
</dbReference>
<dbReference type="InterPro" id="IPR001453">
    <property type="entry name" value="MoaB/Mog_dom"/>
</dbReference>
<sequence length="397" mass="43629">MISVSEAEKLIFQIKLTLKTELVPLSDAIGRVLAEDVSADRPFPPFDRVAMDGITVGEGSFQEGDRFEVKGIQAAGAPTTELTAQAMEVMTGAILPVGGGSVIPYEHLSWEETEGCHVAILQQPCKAGQNIHRKGSDRPKGDLLIAAGRKISSPEIATLATVGKAEVRVQARPKVAIVSTGDELVEVAAMPLPHQIRKSNSPMLVARLAELGIEAQAYHLNDDRELLKDGLEKLMQQYEVLLFTGGVSMGKFDFVPEVLDAVGVRKSFHKVKQRPGKPFWFGAWDSGVVFALPGNPVSSFFCFERYFIPWFYQQQGRDFRPLRVRLSSEVVFKPALTRFLEVSVRQNAEGIFEAAPRKGGGSGDLAKLNEVDGFIELPAAETTFHEGTFFDFYGFRQ</sequence>
<dbReference type="PANTHER" id="PTHR10192:SF5">
    <property type="entry name" value="GEPHYRIN"/>
    <property type="match status" value="1"/>
</dbReference>
<dbReference type="Pfam" id="PF00994">
    <property type="entry name" value="MoCF_biosynth"/>
    <property type="match status" value="1"/>
</dbReference>
<keyword evidence="9" id="KW-1185">Reference proteome</keyword>
<dbReference type="Gene3D" id="2.40.340.10">
    <property type="entry name" value="MoeA, C-terminal, domain IV"/>
    <property type="match status" value="1"/>
</dbReference>
<feature type="domain" description="MoaB/Mog" evidence="7">
    <location>
        <begin position="176"/>
        <end position="314"/>
    </location>
</feature>
<dbReference type="Pfam" id="PF03454">
    <property type="entry name" value="MoeA_C"/>
    <property type="match status" value="1"/>
</dbReference>
<comment type="cofactor">
    <cofactor evidence="6">
        <name>Mg(2+)</name>
        <dbReference type="ChEBI" id="CHEBI:18420"/>
    </cofactor>
</comment>